<evidence type="ECO:0000313" key="13">
    <source>
        <dbReference type="EMBL" id="KAG7165483.1"/>
    </source>
</evidence>
<evidence type="ECO:0000313" key="14">
    <source>
        <dbReference type="Proteomes" id="UP000747542"/>
    </source>
</evidence>
<comment type="caution">
    <text evidence="13">The sequence shown here is derived from an EMBL/GenBank/DDBJ whole genome shotgun (WGS) entry which is preliminary data.</text>
</comment>
<feature type="compositionally biased region" description="Polar residues" evidence="11">
    <location>
        <begin position="584"/>
        <end position="598"/>
    </location>
</feature>
<dbReference type="PANTHER" id="PTHR24384">
    <property type="entry name" value="FINGER PUTATIVE TRANSCRIPTION FACTOR FAMILY-RELATED"/>
    <property type="match status" value="1"/>
</dbReference>
<dbReference type="Pfam" id="PF12874">
    <property type="entry name" value="zf-met"/>
    <property type="match status" value="1"/>
</dbReference>
<feature type="domain" description="C2H2-type" evidence="12">
    <location>
        <begin position="600"/>
        <end position="627"/>
    </location>
</feature>
<dbReference type="GO" id="GO:0008270">
    <property type="term" value="F:zinc ion binding"/>
    <property type="evidence" value="ECO:0007669"/>
    <property type="project" value="UniProtKB-KW"/>
</dbReference>
<evidence type="ECO:0000256" key="1">
    <source>
        <dbReference type="ARBA" id="ARBA00004123"/>
    </source>
</evidence>
<feature type="region of interest" description="Disordered" evidence="11">
    <location>
        <begin position="1041"/>
        <end position="1060"/>
    </location>
</feature>
<feature type="compositionally biased region" description="Polar residues" evidence="11">
    <location>
        <begin position="274"/>
        <end position="291"/>
    </location>
</feature>
<organism evidence="13 14">
    <name type="scientific">Homarus americanus</name>
    <name type="common">American lobster</name>
    <dbReference type="NCBI Taxonomy" id="6706"/>
    <lineage>
        <taxon>Eukaryota</taxon>
        <taxon>Metazoa</taxon>
        <taxon>Ecdysozoa</taxon>
        <taxon>Arthropoda</taxon>
        <taxon>Crustacea</taxon>
        <taxon>Multicrustacea</taxon>
        <taxon>Malacostraca</taxon>
        <taxon>Eumalacostraca</taxon>
        <taxon>Eucarida</taxon>
        <taxon>Decapoda</taxon>
        <taxon>Pleocyemata</taxon>
        <taxon>Astacidea</taxon>
        <taxon>Nephropoidea</taxon>
        <taxon>Nephropidae</taxon>
        <taxon>Homarus</taxon>
    </lineage>
</organism>
<keyword evidence="14" id="KW-1185">Reference proteome</keyword>
<dbReference type="GO" id="GO:0000978">
    <property type="term" value="F:RNA polymerase II cis-regulatory region sequence-specific DNA binding"/>
    <property type="evidence" value="ECO:0007669"/>
    <property type="project" value="TreeGrafter"/>
</dbReference>
<dbReference type="Pfam" id="PF00096">
    <property type="entry name" value="zf-C2H2"/>
    <property type="match status" value="5"/>
</dbReference>
<feature type="region of interest" description="Disordered" evidence="11">
    <location>
        <begin position="555"/>
        <end position="598"/>
    </location>
</feature>
<keyword evidence="8" id="KW-0804">Transcription</keyword>
<feature type="domain" description="C2H2-type" evidence="12">
    <location>
        <begin position="446"/>
        <end position="473"/>
    </location>
</feature>
<dbReference type="OrthoDB" id="654211at2759"/>
<evidence type="ECO:0000256" key="4">
    <source>
        <dbReference type="ARBA" id="ARBA00022771"/>
    </source>
</evidence>
<comment type="subcellular location">
    <subcellularLocation>
        <location evidence="1">Nucleus</location>
    </subcellularLocation>
</comment>
<feature type="compositionally biased region" description="Basic and acidic residues" evidence="11">
    <location>
        <begin position="573"/>
        <end position="583"/>
    </location>
</feature>
<evidence type="ECO:0000256" key="9">
    <source>
        <dbReference type="ARBA" id="ARBA00023242"/>
    </source>
</evidence>
<keyword evidence="6" id="KW-0805">Transcription regulation</keyword>
<proteinExistence type="predicted"/>
<dbReference type="PANTHER" id="PTHR24384:SF189">
    <property type="entry name" value="C2H2-TYPE DOMAIN-CONTAINING PROTEIN-RELATED"/>
    <property type="match status" value="1"/>
</dbReference>
<sequence length="1545" mass="175295">MNESYNFECSVCGQEFKEDLLKNHLLYHIKERAKPSTDEEENSKEQNRILVKKCESFDDKLFECLTCGAKFKHRGYFKKHLIQHTQKLEDKSEKISQSQEELCEVPKPNKMRKYTCSACFKTFSSLDKLRRHTLIHTGQNYFTCDLCGKAFSRKDYLNCHMTFCLQKNIKFVQCSVCSQEFESEFQLCNHMSLHPQEMNPGPGSKQEKEVKILAHKKDKPSGTLECCDKGGNQSLLNYQNRKCQESDNDNLESERDLIMTRIPALPVGKPNGGITKQETSSSTPLSPHKTATQSKRKFEECFVCGRVYKHRGHLYLHLRTHFNENKDDNTCEYKDDDSLATCSPKEKLRTRVNHKVSRKTRRRLMLNEYRYRCQECPKQFKFPGGLRRHLITHSTQRPFKCDDCGKTCKREDNLRIHMIKCYKRSGKSFSYYRRKVDGFRYLPVLLKCRVCDKKFRSRKYYNEHIALHSEENSDENLGETKIKVGIDECDQLAVLPKHEVSNFEDDTEAKPTDTSSVKETVLFSNDRKSSNITCNPVEQLDACTNQGSQKTLILKKGNNESDIPMHDRKKSLKSNDCEKKPDRNWQQNHPQATSSVTPPNACAFCDKTFIRKGNLERHRHTHHPEKLPESSECDKHFKVKRQKGKHVPQNTHVDNDLQQNVKSRTSKRIALSVPLKPISNSKEKEVNGPRMNTSRRSSDSKGIEIQNFVTSSDAAPSSSNYRRIHACHECDKVFRTKAIAIQHMVTHTREKSMCCSREKSMCCSECGKRLKNKLSLEQHMALHAGYKWKICVRCKKAFLSKPTNKPACSKCEIKLQFKGKQVRGTRKKQLKKNFCSKPRTVLLGEEKPSKLKTVGEKADEEKVTPRRGWEFEGFDNCNKILCDSSQIFPCKNESNDLEKQNVNQTDLKIKDESGDIRVEICLDCSNDDMDDLQPNHPENILNSSDSKESLSENNKELRLVSHSTDKRLMPINSFPMTRNRVISPSQNSRNLNTDTVQTPSPTMNNWKFNCKSSQVAVNIDSCSPPLVEDTDEARLSKVTSNEDTCVQASPPSSSQAHCKPSLEKKVETGCSYSSEVNSMEGYLQSPPEMQKQVFPQNTPCTIKENKCQKYLSKVYGKISPKLMPVMSNKTIYPRCSPEINIVNLYPTILPKTDPVKICPQSSTETNFTNTRTCIYLKFIPKTSDVKVNSESLTDKISENIGSKSSSEMPSVKTGSNFTREKMHVKSYPPILPKISNLKTPEGSSAGMSTSFNPEFINLETFEKPEPEMKNVKFFFYRTKSQTRCSDPKTSSEFVKAHTNSSVALTTSTSSSPSEYTMNVLSKPLVSAHTSEIIKYVSPSPTKISVKSSSASTTHANSIPQASFASTIVNTSPIPTSINIFPLRLFSSPSTVKSSSNVSLAPKNNTGHANSPQGVNSVRSNAKCSPTVLSTTDTKGISSSCSTTKTYSNPSLVICLKRIDGNSSTENMKRMCYFRSLAADKEMFCDEPPLQAANSLGNSISDNTDPMKAQDRGNVRVCYDAEEEYDRALLELGRPIMTEPFRKQLI</sequence>
<dbReference type="FunFam" id="3.30.160.60:FF:000100">
    <property type="entry name" value="Zinc finger 45-like"/>
    <property type="match status" value="1"/>
</dbReference>
<evidence type="ECO:0000256" key="3">
    <source>
        <dbReference type="ARBA" id="ARBA00022737"/>
    </source>
</evidence>
<dbReference type="InterPro" id="IPR050752">
    <property type="entry name" value="C2H2-ZF_domain"/>
</dbReference>
<gene>
    <name evidence="13" type="primary">Znf845-L1</name>
    <name evidence="13" type="ORF">Hamer_G007331</name>
</gene>
<dbReference type="PROSITE" id="PS50157">
    <property type="entry name" value="ZINC_FINGER_C2H2_2"/>
    <property type="match status" value="11"/>
</dbReference>
<feature type="domain" description="C2H2-type" evidence="12">
    <location>
        <begin position="62"/>
        <end position="89"/>
    </location>
</feature>
<evidence type="ECO:0000256" key="6">
    <source>
        <dbReference type="ARBA" id="ARBA00023015"/>
    </source>
</evidence>
<feature type="domain" description="C2H2-type" evidence="12">
    <location>
        <begin position="371"/>
        <end position="398"/>
    </location>
</feature>
<feature type="region of interest" description="Disordered" evidence="11">
    <location>
        <begin position="680"/>
        <end position="701"/>
    </location>
</feature>
<feature type="region of interest" description="Disordered" evidence="11">
    <location>
        <begin position="978"/>
        <end position="1000"/>
    </location>
</feature>
<keyword evidence="4 10" id="KW-0863">Zinc-finger</keyword>
<evidence type="ECO:0000256" key="8">
    <source>
        <dbReference type="ARBA" id="ARBA00023163"/>
    </source>
</evidence>
<evidence type="ECO:0000256" key="5">
    <source>
        <dbReference type="ARBA" id="ARBA00022833"/>
    </source>
</evidence>
<evidence type="ECO:0000256" key="7">
    <source>
        <dbReference type="ARBA" id="ARBA00023125"/>
    </source>
</evidence>
<dbReference type="GO" id="GO:0000981">
    <property type="term" value="F:DNA-binding transcription factor activity, RNA polymerase II-specific"/>
    <property type="evidence" value="ECO:0007669"/>
    <property type="project" value="TreeGrafter"/>
</dbReference>
<protein>
    <submittedName>
        <fullName evidence="13">Zinc finger protein 845-like 1</fullName>
    </submittedName>
</protein>
<evidence type="ECO:0000256" key="2">
    <source>
        <dbReference type="ARBA" id="ARBA00022723"/>
    </source>
</evidence>
<dbReference type="SMART" id="SM00355">
    <property type="entry name" value="ZnF_C2H2"/>
    <property type="match status" value="12"/>
</dbReference>
<feature type="compositionally biased region" description="Polar residues" evidence="11">
    <location>
        <begin position="1041"/>
        <end position="1056"/>
    </location>
</feature>
<feature type="domain" description="C2H2-type" evidence="12">
    <location>
        <begin position="172"/>
        <end position="199"/>
    </location>
</feature>
<feature type="domain" description="C2H2-type" evidence="12">
    <location>
        <begin position="725"/>
        <end position="752"/>
    </location>
</feature>
<feature type="compositionally biased region" description="Polar residues" evidence="11">
    <location>
        <begin position="1401"/>
        <end position="1420"/>
    </location>
</feature>
<evidence type="ECO:0000256" key="11">
    <source>
        <dbReference type="SAM" id="MobiDB-lite"/>
    </source>
</evidence>
<evidence type="ECO:0000259" key="12">
    <source>
        <dbReference type="PROSITE" id="PS50157"/>
    </source>
</evidence>
<dbReference type="InterPro" id="IPR013087">
    <property type="entry name" value="Znf_C2H2_type"/>
</dbReference>
<dbReference type="GO" id="GO:0005634">
    <property type="term" value="C:nucleus"/>
    <property type="evidence" value="ECO:0007669"/>
    <property type="project" value="UniProtKB-SubCell"/>
</dbReference>
<feature type="region of interest" description="Disordered" evidence="11">
    <location>
        <begin position="1395"/>
        <end position="1420"/>
    </location>
</feature>
<keyword evidence="3" id="KW-0677">Repeat</keyword>
<keyword evidence="2" id="KW-0479">Metal-binding</keyword>
<feature type="region of interest" description="Disordered" evidence="11">
    <location>
        <begin position="264"/>
        <end position="291"/>
    </location>
</feature>
<dbReference type="FunFam" id="3.30.160.60:FF:000446">
    <property type="entry name" value="Zinc finger protein"/>
    <property type="match status" value="1"/>
</dbReference>
<feature type="domain" description="C2H2-type" evidence="12">
    <location>
        <begin position="142"/>
        <end position="171"/>
    </location>
</feature>
<feature type="region of interest" description="Disordered" evidence="11">
    <location>
        <begin position="932"/>
        <end position="952"/>
    </location>
</feature>
<keyword evidence="9" id="KW-0539">Nucleus</keyword>
<accession>A0A8J5K0Y7</accession>
<keyword evidence="5" id="KW-0862">Zinc</keyword>
<dbReference type="Proteomes" id="UP000747542">
    <property type="component" value="Unassembled WGS sequence"/>
</dbReference>
<name>A0A8J5K0Y7_HOMAM</name>
<feature type="domain" description="C2H2-type" evidence="12">
    <location>
        <begin position="399"/>
        <end position="429"/>
    </location>
</feature>
<keyword evidence="7" id="KW-0238">DNA-binding</keyword>
<reference evidence="13" key="1">
    <citation type="journal article" date="2021" name="Sci. Adv.">
        <title>The American lobster genome reveals insights on longevity, neural, and immune adaptations.</title>
        <authorList>
            <person name="Polinski J.M."/>
            <person name="Zimin A.V."/>
            <person name="Clark K.F."/>
            <person name="Kohn A.B."/>
            <person name="Sadowski N."/>
            <person name="Timp W."/>
            <person name="Ptitsyn A."/>
            <person name="Khanna P."/>
            <person name="Romanova D.Y."/>
            <person name="Williams P."/>
            <person name="Greenwood S.J."/>
            <person name="Moroz L.L."/>
            <person name="Walt D.R."/>
            <person name="Bodnar A.G."/>
        </authorList>
    </citation>
    <scope>NUCLEOTIDE SEQUENCE</scope>
    <source>
        <strain evidence="13">GMGI-L3</strain>
    </source>
</reference>
<dbReference type="EMBL" id="JAHLQT010024345">
    <property type="protein sequence ID" value="KAG7165483.1"/>
    <property type="molecule type" value="Genomic_DNA"/>
</dbReference>
<feature type="domain" description="C2H2-type" evidence="12">
    <location>
        <begin position="761"/>
        <end position="788"/>
    </location>
</feature>
<feature type="domain" description="C2H2-type" evidence="12">
    <location>
        <begin position="299"/>
        <end position="326"/>
    </location>
</feature>
<feature type="domain" description="C2H2-type" evidence="12">
    <location>
        <begin position="114"/>
        <end position="141"/>
    </location>
</feature>
<feature type="compositionally biased region" description="Basic and acidic residues" evidence="11">
    <location>
        <begin position="557"/>
        <end position="566"/>
    </location>
</feature>
<dbReference type="PROSITE" id="PS00028">
    <property type="entry name" value="ZINC_FINGER_C2H2_1"/>
    <property type="match status" value="9"/>
</dbReference>
<evidence type="ECO:0000256" key="10">
    <source>
        <dbReference type="PROSITE-ProRule" id="PRU00042"/>
    </source>
</evidence>